<comment type="catalytic activity">
    <reaction evidence="7 8">
        <text>L-histidinol phosphate + H2O = L-histidinol + phosphate</text>
        <dbReference type="Rhea" id="RHEA:14465"/>
        <dbReference type="ChEBI" id="CHEBI:15377"/>
        <dbReference type="ChEBI" id="CHEBI:43474"/>
        <dbReference type="ChEBI" id="CHEBI:57699"/>
        <dbReference type="ChEBI" id="CHEBI:57980"/>
        <dbReference type="EC" id="3.1.3.15"/>
    </reaction>
</comment>
<protein>
    <recommendedName>
        <fullName evidence="3 8">Histidinol-phosphatase</fullName>
        <shortName evidence="8">HolPase</shortName>
        <ecNumber evidence="3 8">3.1.3.15</ecNumber>
    </recommendedName>
</protein>
<evidence type="ECO:0000256" key="4">
    <source>
        <dbReference type="ARBA" id="ARBA00022605"/>
    </source>
</evidence>
<comment type="caution">
    <text evidence="10">The sequence shown here is derived from an EMBL/GenBank/DDBJ whole genome shotgun (WGS) entry which is preliminary data.</text>
</comment>
<gene>
    <name evidence="10" type="ORF">JOD17_000936</name>
</gene>
<dbReference type="InterPro" id="IPR004013">
    <property type="entry name" value="PHP_dom"/>
</dbReference>
<keyword evidence="5 8" id="KW-0378">Hydrolase</keyword>
<dbReference type="InterPro" id="IPR016195">
    <property type="entry name" value="Pol/histidinol_Pase-like"/>
</dbReference>
<accession>A0ABS2P962</accession>
<evidence type="ECO:0000256" key="5">
    <source>
        <dbReference type="ARBA" id="ARBA00022801"/>
    </source>
</evidence>
<dbReference type="InterPro" id="IPR010140">
    <property type="entry name" value="Histidinol_P_phosphatase_HisJ"/>
</dbReference>
<name>A0ABS2P962_9BACL</name>
<feature type="domain" description="PHP" evidence="9">
    <location>
        <begin position="3"/>
        <end position="211"/>
    </location>
</feature>
<dbReference type="Gene3D" id="3.20.20.140">
    <property type="entry name" value="Metal-dependent hydrolases"/>
    <property type="match status" value="1"/>
</dbReference>
<dbReference type="NCBIfam" id="NF005996">
    <property type="entry name" value="PRK08123.1"/>
    <property type="match status" value="1"/>
</dbReference>
<dbReference type="Proteomes" id="UP000741863">
    <property type="component" value="Unassembled WGS sequence"/>
</dbReference>
<dbReference type="PANTHER" id="PTHR21039">
    <property type="entry name" value="HISTIDINOL PHOSPHATASE-RELATED"/>
    <property type="match status" value="1"/>
</dbReference>
<evidence type="ECO:0000256" key="1">
    <source>
        <dbReference type="ARBA" id="ARBA00004970"/>
    </source>
</evidence>
<keyword evidence="6 8" id="KW-0368">Histidine biosynthesis</keyword>
<dbReference type="EMBL" id="JAFBEC010000002">
    <property type="protein sequence ID" value="MBM7631844.1"/>
    <property type="molecule type" value="Genomic_DNA"/>
</dbReference>
<comment type="similarity">
    <text evidence="2 8">Belongs to the PHP hydrolase family. HisK subfamily.</text>
</comment>
<dbReference type="Pfam" id="PF02811">
    <property type="entry name" value="PHP"/>
    <property type="match status" value="1"/>
</dbReference>
<evidence type="ECO:0000256" key="2">
    <source>
        <dbReference type="ARBA" id="ARBA00009152"/>
    </source>
</evidence>
<dbReference type="PANTHER" id="PTHR21039:SF0">
    <property type="entry name" value="HISTIDINOL-PHOSPHATASE"/>
    <property type="match status" value="1"/>
</dbReference>
<evidence type="ECO:0000256" key="3">
    <source>
        <dbReference type="ARBA" id="ARBA00013085"/>
    </source>
</evidence>
<organism evidence="10 11">
    <name type="scientific">Geomicrobium sediminis</name>
    <dbReference type="NCBI Taxonomy" id="1347788"/>
    <lineage>
        <taxon>Bacteria</taxon>
        <taxon>Bacillati</taxon>
        <taxon>Bacillota</taxon>
        <taxon>Bacilli</taxon>
        <taxon>Bacillales</taxon>
        <taxon>Geomicrobium</taxon>
    </lineage>
</organism>
<keyword evidence="4 8" id="KW-0028">Amino-acid biosynthesis</keyword>
<dbReference type="NCBIfam" id="TIGR01856">
    <property type="entry name" value="hisJ_fam"/>
    <property type="match status" value="1"/>
</dbReference>
<sequence length="270" mass="30887">MYDGHVHTPYCPHGSSASFIDYVDALRRQGFQGATFCEHAPLPHAFVDPTPEQDSGMSLAQLPHYLEDLQQIKKEYEHHFTINIGLEVDFIEGYEEETKELLDEYGPKLDDAILSVHFVKTKDHYHCIDFSEQAFQLFYEQAGSVERGVRRYYETVTHSIHANLGRYKPTRIGHPSLVRKFQRDFALPNDEAWLLQVLHQIKAYNYAIDTNGAGTIKPKCLEPYPPTFILNEATKQRIPLVYGSDAHHPTGIAQGYDTLRTFPLSSPSLY</sequence>
<dbReference type="SUPFAM" id="SSF89550">
    <property type="entry name" value="PHP domain-like"/>
    <property type="match status" value="1"/>
</dbReference>
<evidence type="ECO:0000256" key="7">
    <source>
        <dbReference type="ARBA" id="ARBA00049158"/>
    </source>
</evidence>
<keyword evidence="11" id="KW-1185">Reference proteome</keyword>
<evidence type="ECO:0000313" key="11">
    <source>
        <dbReference type="Proteomes" id="UP000741863"/>
    </source>
</evidence>
<dbReference type="GO" id="GO:0004401">
    <property type="term" value="F:histidinol-phosphatase activity"/>
    <property type="evidence" value="ECO:0007669"/>
    <property type="project" value="UniProtKB-EC"/>
</dbReference>
<reference evidence="10 11" key="1">
    <citation type="submission" date="2021-01" db="EMBL/GenBank/DDBJ databases">
        <title>Genomic Encyclopedia of Type Strains, Phase IV (KMG-IV): sequencing the most valuable type-strain genomes for metagenomic binning, comparative biology and taxonomic classification.</title>
        <authorList>
            <person name="Goeker M."/>
        </authorList>
    </citation>
    <scope>NUCLEOTIDE SEQUENCE [LARGE SCALE GENOMIC DNA]</scope>
    <source>
        <strain evidence="10 11">DSM 25540</strain>
    </source>
</reference>
<dbReference type="CDD" id="cd12110">
    <property type="entry name" value="PHP_HisPPase_Hisj_like"/>
    <property type="match status" value="1"/>
</dbReference>
<comment type="pathway">
    <text evidence="1 8">Amino-acid biosynthesis; L-histidine biosynthesis; L-histidine from 5-phospho-alpha-D-ribose 1-diphosphate: step 8/9.</text>
</comment>
<dbReference type="RefSeq" id="WP_204695887.1">
    <property type="nucleotide sequence ID" value="NZ_JAFBEC010000002.1"/>
</dbReference>
<dbReference type="EC" id="3.1.3.15" evidence="3 8"/>
<evidence type="ECO:0000256" key="8">
    <source>
        <dbReference type="RuleBase" id="RU366003"/>
    </source>
</evidence>
<evidence type="ECO:0000259" key="9">
    <source>
        <dbReference type="Pfam" id="PF02811"/>
    </source>
</evidence>
<proteinExistence type="inferred from homology"/>
<evidence type="ECO:0000313" key="10">
    <source>
        <dbReference type="EMBL" id="MBM7631844.1"/>
    </source>
</evidence>
<evidence type="ECO:0000256" key="6">
    <source>
        <dbReference type="ARBA" id="ARBA00023102"/>
    </source>
</evidence>